<keyword evidence="5" id="KW-1185">Reference proteome</keyword>
<dbReference type="Gene3D" id="2.60.40.4100">
    <property type="entry name" value="Zona pellucida, ZP-C domain"/>
    <property type="match status" value="1"/>
</dbReference>
<dbReference type="OrthoDB" id="8945590at2759"/>
<sequence length="957" mass="107684">MVVVRWLSRMHCIMAIKHLIGITLLMAFLPAGIKTDLPPRTYTTECRDHYFWMSAAYNLNGATYRFDVLDNADIYPLTETYASQCGFTYGIDFSGNITFRASFLACHVVNNNDLSFSLQFRLVVIDQLKGESDYPFSMFCQLFSPWQAREIVCEENYMEVSVRKNVPVIGQEGRSAEDWEAALPLVDSADMMVWQIIFHKTNQPMKIMTTVAALDLGYLVNSTFSRVLLRAPYSLTESDLIELDNIEVEVVRGTILYKQRWMLLLVDTSTACSKYPADFTNENLVWLTPRIMDPLVLHVSMFTDMSLQMGIDGQVLDSLTIQSRGYLLTNESAVVNITIPYGSPGGYIQSHVINNQYNQRYSINAYLVHVWADDMWDSTRHASFIPLQTPYIPQTPFVLNETGPHDTAFTVYCGVFNSDVTLWNLTVGGQTLSVPQALDRGFEISETKYANGTHGYIVKINFIDPLIYAEYVGEGVRQYTLKINYTMSIIPQIELYYIPATIVHLVFDVVYPNSTGACTPSGFIFESSGGNLNTQWAYYVGNHELTEELAIAWGYTLILDPNLYLEVPLLSPGVVYEDISLRGIVAQFVLSLVDVATLTVESVILKRCWFPPEELLVCMPNGTITVVAVTMSTMPRVDTSKMSLLDRTCLPTEVNETFAVFSFAANTCGTIVKIKNGYLIYENEVIYNRELFPVNFPVITRDSDYRLTVRCLYPINDTLKIYAKGVPASRIRAAMRFGTYSGPKRTRDIINMKSRIAKDVTFTKFYSDLEFPVTRAPVEPLFLETELLHSNPVEHLVLKDCWATETAELDGSPQWDLVTDGCQVSDKSYAVKLLPVATNGARNPHHIKRFVINILEGPSPLWEQIYIHCSAVICDGHLSACDDLCISEDRTVRSLQTLGQQKGYVSAGPIHIHNMKPGNVKMVSGNAYKQMPILGFVAAMLGVMLIIFVIIAVKVKC</sequence>
<dbReference type="Pfam" id="PF26562">
    <property type="entry name" value="Ig-like"/>
    <property type="match status" value="1"/>
</dbReference>
<evidence type="ECO:0000256" key="1">
    <source>
        <dbReference type="ARBA" id="ARBA00023157"/>
    </source>
</evidence>
<dbReference type="Pfam" id="PF00100">
    <property type="entry name" value="Zona_pellucida"/>
    <property type="match status" value="1"/>
</dbReference>
<dbReference type="RefSeq" id="XP_028654187.1">
    <property type="nucleotide sequence ID" value="XM_028798354.2"/>
</dbReference>
<dbReference type="AlphaFoldDB" id="A0A8C4SDG8"/>
<keyword evidence="2" id="KW-1133">Transmembrane helix</keyword>
<keyword evidence="2" id="KW-0472">Membrane</keyword>
<dbReference type="Gene3D" id="2.60.40.3210">
    <property type="entry name" value="Zona pellucida, ZP-N domain"/>
    <property type="match status" value="1"/>
</dbReference>
<dbReference type="InterPro" id="IPR001507">
    <property type="entry name" value="ZP_dom"/>
</dbReference>
<organism evidence="4 5">
    <name type="scientific">Erpetoichthys calabaricus</name>
    <name type="common">Rope fish</name>
    <name type="synonym">Calamoichthys calabaricus</name>
    <dbReference type="NCBI Taxonomy" id="27687"/>
    <lineage>
        <taxon>Eukaryota</taxon>
        <taxon>Metazoa</taxon>
        <taxon>Chordata</taxon>
        <taxon>Craniata</taxon>
        <taxon>Vertebrata</taxon>
        <taxon>Euteleostomi</taxon>
        <taxon>Actinopterygii</taxon>
        <taxon>Polypteriformes</taxon>
        <taxon>Polypteridae</taxon>
        <taxon>Erpetoichthys</taxon>
    </lineage>
</organism>
<dbReference type="GeneID" id="114648980"/>
<reference evidence="4" key="2">
    <citation type="submission" date="2025-08" db="UniProtKB">
        <authorList>
            <consortium name="Ensembl"/>
        </authorList>
    </citation>
    <scope>IDENTIFICATION</scope>
</reference>
<keyword evidence="2" id="KW-0812">Transmembrane</keyword>
<feature type="domain" description="ZP" evidence="3">
    <location>
        <begin position="617"/>
        <end position="892"/>
    </location>
</feature>
<feature type="transmembrane region" description="Helical" evidence="2">
    <location>
        <begin position="931"/>
        <end position="953"/>
    </location>
</feature>
<protein>
    <submittedName>
        <fullName evidence="4">Uncharacterized LOC114648980</fullName>
    </submittedName>
</protein>
<evidence type="ECO:0000313" key="5">
    <source>
        <dbReference type="Proteomes" id="UP000694620"/>
    </source>
</evidence>
<dbReference type="Ensembl" id="ENSECRT00000015338.1">
    <property type="protein sequence ID" value="ENSECRP00000015071.1"/>
    <property type="gene ID" value="ENSECRG00000010045.1"/>
</dbReference>
<dbReference type="Pfam" id="PF23344">
    <property type="entry name" value="ZP-N"/>
    <property type="match status" value="1"/>
</dbReference>
<dbReference type="InterPro" id="IPR042235">
    <property type="entry name" value="ZP-C_dom"/>
</dbReference>
<accession>A0A8C4SDG8</accession>
<proteinExistence type="predicted"/>
<dbReference type="InterPro" id="IPR055355">
    <property type="entry name" value="ZP-C"/>
</dbReference>
<name>A0A8C4SDG8_ERPCA</name>
<gene>
    <name evidence="4" type="primary">zpax4</name>
</gene>
<dbReference type="InterPro" id="IPR058876">
    <property type="entry name" value="Ig-like_ZP"/>
</dbReference>
<dbReference type="Proteomes" id="UP000694620">
    <property type="component" value="Chromosome 3"/>
</dbReference>
<dbReference type="PANTHER" id="PTHR47130">
    <property type="entry name" value="SI:DKEY-19B23.11-RELATED"/>
    <property type="match status" value="1"/>
</dbReference>
<evidence type="ECO:0000256" key="2">
    <source>
        <dbReference type="SAM" id="Phobius"/>
    </source>
</evidence>
<dbReference type="InterPro" id="IPR055356">
    <property type="entry name" value="ZP-N"/>
</dbReference>
<reference evidence="4" key="1">
    <citation type="submission" date="2021-06" db="EMBL/GenBank/DDBJ databases">
        <authorList>
            <consortium name="Wellcome Sanger Institute Data Sharing"/>
        </authorList>
    </citation>
    <scope>NUCLEOTIDE SEQUENCE [LARGE SCALE GENOMIC DNA]</scope>
</reference>
<evidence type="ECO:0000313" key="4">
    <source>
        <dbReference type="Ensembl" id="ENSECRP00000015071.1"/>
    </source>
</evidence>
<dbReference type="SMART" id="SM00241">
    <property type="entry name" value="ZP"/>
    <property type="match status" value="1"/>
</dbReference>
<reference evidence="4" key="3">
    <citation type="submission" date="2025-09" db="UniProtKB">
        <authorList>
            <consortium name="Ensembl"/>
        </authorList>
    </citation>
    <scope>IDENTIFICATION</scope>
</reference>
<dbReference type="GeneTree" id="ENSGT00940000163503"/>
<keyword evidence="1" id="KW-1015">Disulfide bond</keyword>
<dbReference type="PROSITE" id="PS51034">
    <property type="entry name" value="ZP_2"/>
    <property type="match status" value="1"/>
</dbReference>
<dbReference type="PANTHER" id="PTHR47130:SF6">
    <property type="entry name" value="EGG ENVELOPE GLYCOPROTEIN-LIKE PRECURSOR"/>
    <property type="match status" value="1"/>
</dbReference>
<evidence type="ECO:0000259" key="3">
    <source>
        <dbReference type="PROSITE" id="PS51034"/>
    </source>
</evidence>